<feature type="compositionally biased region" description="Polar residues" evidence="1">
    <location>
        <begin position="364"/>
        <end position="374"/>
    </location>
</feature>
<feature type="compositionally biased region" description="Basic and acidic residues" evidence="1">
    <location>
        <begin position="345"/>
        <end position="359"/>
    </location>
</feature>
<dbReference type="PANTHER" id="PTHR32387:SF0">
    <property type="entry name" value="PROTEIN NO VEIN"/>
    <property type="match status" value="1"/>
</dbReference>
<evidence type="ECO:0000313" key="4">
    <source>
        <dbReference type="Proteomes" id="UP001642360"/>
    </source>
</evidence>
<feature type="compositionally biased region" description="Basic and acidic residues" evidence="1">
    <location>
        <begin position="1113"/>
        <end position="1124"/>
    </location>
</feature>
<dbReference type="Gene3D" id="3.30.565.10">
    <property type="entry name" value="Histidine kinase-like ATPase, C-terminal domain"/>
    <property type="match status" value="1"/>
</dbReference>
<dbReference type="InterPro" id="IPR036890">
    <property type="entry name" value="HATPase_C_sf"/>
</dbReference>
<gene>
    <name evidence="3" type="ORF">ILEXP_LOCUS3520</name>
</gene>
<name>A0ABC8QVT1_9AQUA</name>
<feature type="region of interest" description="Disordered" evidence="1">
    <location>
        <begin position="338"/>
        <end position="379"/>
    </location>
</feature>
<proteinExistence type="predicted"/>
<dbReference type="Pfam" id="PF25794">
    <property type="entry name" value="SACS"/>
    <property type="match status" value="1"/>
</dbReference>
<feature type="compositionally biased region" description="Polar residues" evidence="1">
    <location>
        <begin position="1126"/>
        <end position="1148"/>
    </location>
</feature>
<dbReference type="Proteomes" id="UP001642360">
    <property type="component" value="Unassembled WGS sequence"/>
</dbReference>
<sequence length="2089" mass="235008">MYRQPRGHRPHGGSRGAAPPPPSQPPPPPFNPNFLQTPNLYIQNPNFLITPNPFLQNPNFSFQFQSPNFPIQKSNFPQRPPRPNEAIEKIDRAVVKARQDLLAAGETVSAWKVCQAALLTLQVDSWDSLGFHMQQVPSLHRLIVIEGKINAFIHCFVAARRITSLYDLEVAICQNEGVERFEELELGPLVRHPLVVHYFSVSSDMTEVFRITSEQIIYSLCEFRDTHTGKEIKMEELLDFIAEKRSVTGREKLGVRIQSLGMHIALIKQARQSGNTVLQKCLEGLKTKPGKNRRKRPLFSSQKKQLDDHFSNVSERIKSFSSENEDFCGKHIKFISSSSDDDDDSAHYENEDGTKDVQSDCKPLSQNINSSDQVSGCPYPSAAEEIMRLGLKSEMNGNSSSVSGSLKNTESNGPSKRKRKSENISCTISAPHKLPKRDKVESDLSVDGKKMGRSNLNEADYILSNDSMRMFITTWKEACLENNVAEILPLFLLLDWIELTLEIRSIADAPLSAPTFKGLALVVTFAHKFSMVFERMLQLYKPKKRQQVRKMFSSYPCVGLLNVAVTSIKCGMWDSMYDALQTLSQQGVVNTILDKSIDYISIEVEPAEKDAVVVTEHTLKCKHGITVEDIIKRASTYFEPGHDILGYADLPLEKKFIFLKKLCKCEFWLTEQFCVKEFESLGYGEFFKFLEKNFCLLPHSLQKWLAGDRFEKLALEACMIQHQLCLLLSQASNSLWENESISKQRISELLMRQFPSVCFKIVESGSLNDLRDIVRVNENNVVSNCVLFSATLLGMGYVGDTSAHNEKKISEAAGVETEIGRKAGTLGYVTTKDAIEVLLRAPMLTDLDSWSHWDLIFSPSLGPLLGWLLNEVNNKELMCLVTKGGKVIRIDQSATVDSFLEAFLQGSSFQTAVELLSLFSLYGGDQNVPLSLLKRHAQQAFEVIVNNFMGVKVNFGQNSVMHEKPLCSEPMLDENRSGSKLHKNSYGANKAGSTASRFILDCLGCLPMEFRSFAADVLLSGLGSVVKDVYSVILDECKQVEQRLMLHEVGLSLGIVEWISDYHTFSKSTDLVAPGPSCLNPASSELSMGRRCAEVALDRFTSSEDEMMVSAEVERHSEEHKGVRTMENNAEISSNSFGENRKQNLSKQTELDRSSDPVKFIESIRRDEFGLDPSLSVMESNMLKKQHARLGRALHCLSQELYSQDSHFLLELVQNADDNVYPGNVEPTLSFILQEGGIIVLNNEQGFSAENIRALCDVGNSTKRGSTAGYIGKKGIGFKSVFRVTDAPEIHSNGFHIKFDISEGQIGFVLPTVVPPCDIDFLSRLASVDTDQREINCWNTCIVIPFRSKFSEGFAMNSIISMFSDLHPSLLLFLHRLQCIKFRNMLNDSLIVMKKEVVGNGIIKVSHGKEIITWFVASQKLQADVFRPDVQSTEIAIAFTLQELDNMDYIPLLEQQPVFAFLPLRTYGLKFILQGDFILPSSREEVDGDSPWNQWLLSEFPGLFVNAERSFCSLPCFRENPGKAVAAFMSFVPLVGEVHGFFSSLPRMIVSRLRMSNCLLLEGENNEWVPPCKVLRNWTEQARALLPDSLLREHLGLGLLNRDIVLSDSLARALGVEEYGPKILIQIMSCLCCTANGLKLVGLCWLSSWLNAIYLMSFHSSGKTSLHYGNESDLTVNLRKIPFIPLTDGKYSSVDDGPVWLHSDALNSNPDNECGSEAFPKLYAKLRTVNPALFSVSPAVDFSCSDTARVENLTMMLYRVGVQRLSAHEIVKLHILPAISCGKNTIEGKCLMTEYLSFVMFHLHSNCSNCFVEREHIISELHNKALILTNHGYKRPVEVSIHFNKEFGNRIDVKKLINGIDVKWHEVDITYLKHPITKLLPDGMLKWRKFLEELGITDFVQVVQIEKCVADISHVVPKNMTWERNMISPGSFAKDWESRELVDLMSQLSSSGDRERYKYLLEILDTLWDDCFGDKVTGYCNFNSTGENTSFKSTFMGVLHDFQWIVSSMDDELHYPKDLFHDCEAVRSILGGTAPYAVPKLRSEKLLKDIGFKDQVSLDDIFSVLQVWRRCETPFKASGANFEEVLVSC</sequence>
<evidence type="ECO:0000256" key="1">
    <source>
        <dbReference type="SAM" id="MobiDB-lite"/>
    </source>
</evidence>
<feature type="compositionally biased region" description="Basic residues" evidence="1">
    <location>
        <begin position="288"/>
        <end position="297"/>
    </location>
</feature>
<dbReference type="NCBIfam" id="NF047352">
    <property type="entry name" value="P_loop_sacsin"/>
    <property type="match status" value="1"/>
</dbReference>
<evidence type="ECO:0000313" key="3">
    <source>
        <dbReference type="EMBL" id="CAK9136537.1"/>
    </source>
</evidence>
<evidence type="ECO:0000259" key="2">
    <source>
        <dbReference type="Pfam" id="PF25794"/>
    </source>
</evidence>
<comment type="caution">
    <text evidence="3">The sequence shown here is derived from an EMBL/GenBank/DDBJ whole genome shotgun (WGS) entry which is preliminary data.</text>
</comment>
<feature type="region of interest" description="Disordered" evidence="1">
    <location>
        <begin position="394"/>
        <end position="428"/>
    </location>
</feature>
<feature type="compositionally biased region" description="Polar residues" evidence="1">
    <location>
        <begin position="395"/>
        <end position="414"/>
    </location>
</feature>
<feature type="region of interest" description="Disordered" evidence="1">
    <location>
        <begin position="1"/>
        <end position="36"/>
    </location>
</feature>
<dbReference type="SUPFAM" id="SSF55874">
    <property type="entry name" value="ATPase domain of HSP90 chaperone/DNA topoisomerase II/histidine kinase"/>
    <property type="match status" value="1"/>
</dbReference>
<keyword evidence="4" id="KW-1185">Reference proteome</keyword>
<feature type="compositionally biased region" description="Basic residues" evidence="1">
    <location>
        <begin position="1"/>
        <end position="12"/>
    </location>
</feature>
<accession>A0ABC8QVT1</accession>
<dbReference type="InterPro" id="IPR052957">
    <property type="entry name" value="Auxin_embryo_med"/>
</dbReference>
<feature type="region of interest" description="Disordered" evidence="1">
    <location>
        <begin position="1113"/>
        <end position="1152"/>
    </location>
</feature>
<dbReference type="EMBL" id="CAUOFW020000759">
    <property type="protein sequence ID" value="CAK9136537.1"/>
    <property type="molecule type" value="Genomic_DNA"/>
</dbReference>
<feature type="domain" description="Sacsin/Nov" evidence="2">
    <location>
        <begin position="1236"/>
        <end position="1297"/>
    </location>
</feature>
<feature type="compositionally biased region" description="Pro residues" evidence="1">
    <location>
        <begin position="18"/>
        <end position="31"/>
    </location>
</feature>
<reference evidence="3 4" key="1">
    <citation type="submission" date="2024-02" db="EMBL/GenBank/DDBJ databases">
        <authorList>
            <person name="Vignale AGUSTIN F."/>
            <person name="Sosa J E."/>
            <person name="Modenutti C."/>
        </authorList>
    </citation>
    <scope>NUCLEOTIDE SEQUENCE [LARGE SCALE GENOMIC DNA]</scope>
</reference>
<feature type="region of interest" description="Disordered" evidence="1">
    <location>
        <begin position="286"/>
        <end position="306"/>
    </location>
</feature>
<dbReference type="InterPro" id="IPR058210">
    <property type="entry name" value="SACS/Nov_dom"/>
</dbReference>
<protein>
    <recommendedName>
        <fullName evidence="2">Sacsin/Nov domain-containing protein</fullName>
    </recommendedName>
</protein>
<dbReference type="PANTHER" id="PTHR32387">
    <property type="entry name" value="WU:FJ29H11"/>
    <property type="match status" value="1"/>
</dbReference>
<organism evidence="3 4">
    <name type="scientific">Ilex paraguariensis</name>
    <name type="common">yerba mate</name>
    <dbReference type="NCBI Taxonomy" id="185542"/>
    <lineage>
        <taxon>Eukaryota</taxon>
        <taxon>Viridiplantae</taxon>
        <taxon>Streptophyta</taxon>
        <taxon>Embryophyta</taxon>
        <taxon>Tracheophyta</taxon>
        <taxon>Spermatophyta</taxon>
        <taxon>Magnoliopsida</taxon>
        <taxon>eudicotyledons</taxon>
        <taxon>Gunneridae</taxon>
        <taxon>Pentapetalae</taxon>
        <taxon>asterids</taxon>
        <taxon>campanulids</taxon>
        <taxon>Aquifoliales</taxon>
        <taxon>Aquifoliaceae</taxon>
        <taxon>Ilex</taxon>
    </lineage>
</organism>